<dbReference type="InterPro" id="IPR018957">
    <property type="entry name" value="Znf_C3HC4_RING-type"/>
</dbReference>
<sequence length="159" mass="18264">MHDEDFCCAVCLDFFIEPCIIKCGHSFCHLCIESHLNITEKCPLCRAFPGNPIKNRQLESLTMSYISFRNLSTSYYERMKSNRKKLVLQQKALLIIYTELSDKPGQSTELHNLVKNVQDEELKSEIRRQVRQQVGIGLEHIGDLEGDTVTIRLKSSSSK</sequence>
<dbReference type="PROSITE" id="PS00518">
    <property type="entry name" value="ZF_RING_1"/>
    <property type="match status" value="1"/>
</dbReference>
<keyword evidence="3" id="KW-0862">Zinc</keyword>
<dbReference type="HOGENOM" id="CLU_1670893_0_0_1"/>
<evidence type="ECO:0000256" key="3">
    <source>
        <dbReference type="ARBA" id="ARBA00022833"/>
    </source>
</evidence>
<evidence type="ECO:0000259" key="5">
    <source>
        <dbReference type="PROSITE" id="PS50089"/>
    </source>
</evidence>
<proteinExistence type="predicted"/>
<keyword evidence="1" id="KW-0479">Metal-binding</keyword>
<evidence type="ECO:0000256" key="1">
    <source>
        <dbReference type="ARBA" id="ARBA00022723"/>
    </source>
</evidence>
<dbReference type="OMA" id="DEDFCCA"/>
<dbReference type="SUPFAM" id="SSF57850">
    <property type="entry name" value="RING/U-box"/>
    <property type="match status" value="1"/>
</dbReference>
<keyword evidence="7" id="KW-1185">Reference proteome</keyword>
<keyword evidence="2 4" id="KW-0863">Zinc-finger</keyword>
<name>E3LSK2_CAERE</name>
<evidence type="ECO:0000313" key="6">
    <source>
        <dbReference type="EMBL" id="EFP09569.1"/>
    </source>
</evidence>
<protein>
    <recommendedName>
        <fullName evidence="5">RING-type domain-containing protein</fullName>
    </recommendedName>
</protein>
<evidence type="ECO:0000256" key="2">
    <source>
        <dbReference type="ARBA" id="ARBA00022771"/>
    </source>
</evidence>
<dbReference type="eggNOG" id="KOG2177">
    <property type="taxonomic scope" value="Eukaryota"/>
</dbReference>
<evidence type="ECO:0000256" key="4">
    <source>
        <dbReference type="PROSITE-ProRule" id="PRU00175"/>
    </source>
</evidence>
<dbReference type="RefSeq" id="XP_003113315.2">
    <property type="nucleotide sequence ID" value="XM_003113267.2"/>
</dbReference>
<dbReference type="STRING" id="31234.E3LSK2"/>
<dbReference type="KEGG" id="crq:GCK72_009389"/>
<reference evidence="6" key="1">
    <citation type="submission" date="2007-07" db="EMBL/GenBank/DDBJ databases">
        <title>PCAP assembly of the Caenorhabditis remanei genome.</title>
        <authorList>
            <consortium name="The Caenorhabditis remanei Sequencing Consortium"/>
            <person name="Wilson R.K."/>
        </authorList>
    </citation>
    <scope>NUCLEOTIDE SEQUENCE [LARGE SCALE GENOMIC DNA]</scope>
    <source>
        <strain evidence="6">PB4641</strain>
    </source>
</reference>
<dbReference type="AlphaFoldDB" id="E3LSK2"/>
<dbReference type="Pfam" id="PF00097">
    <property type="entry name" value="zf-C3HC4"/>
    <property type="match status" value="1"/>
</dbReference>
<dbReference type="EMBL" id="DS268414">
    <property type="protein sequence ID" value="EFP09569.1"/>
    <property type="molecule type" value="Genomic_DNA"/>
</dbReference>
<dbReference type="GO" id="GO:0008270">
    <property type="term" value="F:zinc ion binding"/>
    <property type="evidence" value="ECO:0007669"/>
    <property type="project" value="UniProtKB-KW"/>
</dbReference>
<dbReference type="PROSITE" id="PS50089">
    <property type="entry name" value="ZF_RING_2"/>
    <property type="match status" value="1"/>
</dbReference>
<dbReference type="OrthoDB" id="5792560at2759"/>
<dbReference type="Gene3D" id="3.30.40.10">
    <property type="entry name" value="Zinc/RING finger domain, C3HC4 (zinc finger)"/>
    <property type="match status" value="1"/>
</dbReference>
<dbReference type="GeneID" id="9818467"/>
<dbReference type="PANTHER" id="PTHR23327">
    <property type="entry name" value="RING FINGER PROTEIN 127"/>
    <property type="match status" value="1"/>
</dbReference>
<dbReference type="SMART" id="SM00184">
    <property type="entry name" value="RING"/>
    <property type="match status" value="1"/>
</dbReference>
<gene>
    <name evidence="6" type="ORF">CRE_25605</name>
</gene>
<organism evidence="7">
    <name type="scientific">Caenorhabditis remanei</name>
    <name type="common">Caenorhabditis vulgaris</name>
    <dbReference type="NCBI Taxonomy" id="31234"/>
    <lineage>
        <taxon>Eukaryota</taxon>
        <taxon>Metazoa</taxon>
        <taxon>Ecdysozoa</taxon>
        <taxon>Nematoda</taxon>
        <taxon>Chromadorea</taxon>
        <taxon>Rhabditida</taxon>
        <taxon>Rhabditina</taxon>
        <taxon>Rhabditomorpha</taxon>
        <taxon>Rhabditoidea</taxon>
        <taxon>Rhabditidae</taxon>
        <taxon>Peloderinae</taxon>
        <taxon>Caenorhabditis</taxon>
    </lineage>
</organism>
<dbReference type="Proteomes" id="UP000008281">
    <property type="component" value="Unassembled WGS sequence"/>
</dbReference>
<evidence type="ECO:0000313" key="7">
    <source>
        <dbReference type="Proteomes" id="UP000008281"/>
    </source>
</evidence>
<accession>E3LSK2</accession>
<dbReference type="InterPro" id="IPR001841">
    <property type="entry name" value="Znf_RING"/>
</dbReference>
<feature type="domain" description="RING-type" evidence="5">
    <location>
        <begin position="8"/>
        <end position="46"/>
    </location>
</feature>
<dbReference type="InParanoid" id="E3LSK2"/>
<dbReference type="InterPro" id="IPR013083">
    <property type="entry name" value="Znf_RING/FYVE/PHD"/>
</dbReference>
<dbReference type="InterPro" id="IPR017907">
    <property type="entry name" value="Znf_RING_CS"/>
</dbReference>
<dbReference type="CTD" id="9818467"/>